<dbReference type="GO" id="GO:0032040">
    <property type="term" value="C:small-subunit processome"/>
    <property type="evidence" value="ECO:0007669"/>
    <property type="project" value="InterPro"/>
</dbReference>
<keyword evidence="2" id="KW-0690">Ribosome biogenesis</keyword>
<dbReference type="EMBL" id="NIVC01001230">
    <property type="protein sequence ID" value="PAA70537.1"/>
    <property type="molecule type" value="Genomic_DNA"/>
</dbReference>
<evidence type="ECO:0000256" key="2">
    <source>
        <dbReference type="ARBA" id="ARBA00022517"/>
    </source>
</evidence>
<evidence type="ECO:0008006" key="8">
    <source>
        <dbReference type="Google" id="ProtNLM"/>
    </source>
</evidence>
<dbReference type="InterPro" id="IPR029060">
    <property type="entry name" value="PIN-like_dom_sf"/>
</dbReference>
<dbReference type="GO" id="GO:0006364">
    <property type="term" value="P:rRNA processing"/>
    <property type="evidence" value="ECO:0007669"/>
    <property type="project" value="UniProtKB-KW"/>
</dbReference>
<dbReference type="SUPFAM" id="SSF88723">
    <property type="entry name" value="PIN domain-like"/>
    <property type="match status" value="1"/>
</dbReference>
<accession>A0A267FBJ2</accession>
<dbReference type="Pfam" id="PF04900">
    <property type="entry name" value="Fcf1"/>
    <property type="match status" value="1"/>
</dbReference>
<evidence type="ECO:0000256" key="1">
    <source>
        <dbReference type="ARBA" id="ARBA00004604"/>
    </source>
</evidence>
<dbReference type="OrthoDB" id="76105at2759"/>
<feature type="non-terminal residue" evidence="6">
    <location>
        <position position="1"/>
    </location>
</feature>
<protein>
    <recommendedName>
        <fullName evidence="8">PIN domain-containing protein</fullName>
    </recommendedName>
</protein>
<sequence>SKRKQAKRFAAVKRMISLNDGRIRKRDRDKPAGKKRKPAETNSDPLPVRHKTAVSSAMFLHYNTQIGPPYHILLDTNYVNFAIKNRLDVFQSAMDCLYGKCVLYVTDCVLAEMEKMGEKYRVALKILHDPRCTGCPACTRALTLTTVWFAASPITNSTLWPPAIATCAGDSAGCPACPSCTCTPGGSRSSGCRTRWALRVELLD</sequence>
<keyword evidence="3" id="KW-0698">rRNA processing</keyword>
<proteinExistence type="predicted"/>
<evidence type="ECO:0000256" key="4">
    <source>
        <dbReference type="ARBA" id="ARBA00023242"/>
    </source>
</evidence>
<evidence type="ECO:0000313" key="6">
    <source>
        <dbReference type="EMBL" id="PAA70537.1"/>
    </source>
</evidence>
<feature type="region of interest" description="Disordered" evidence="5">
    <location>
        <begin position="19"/>
        <end position="47"/>
    </location>
</feature>
<evidence type="ECO:0000256" key="5">
    <source>
        <dbReference type="SAM" id="MobiDB-lite"/>
    </source>
</evidence>
<comment type="caution">
    <text evidence="6">The sequence shown here is derived from an EMBL/GenBank/DDBJ whole genome shotgun (WGS) entry which is preliminary data.</text>
</comment>
<dbReference type="Gene3D" id="3.40.50.1010">
    <property type="entry name" value="5'-nuclease"/>
    <property type="match status" value="1"/>
</dbReference>
<organism evidence="6 7">
    <name type="scientific">Macrostomum lignano</name>
    <dbReference type="NCBI Taxonomy" id="282301"/>
    <lineage>
        <taxon>Eukaryota</taxon>
        <taxon>Metazoa</taxon>
        <taxon>Spiralia</taxon>
        <taxon>Lophotrochozoa</taxon>
        <taxon>Platyhelminthes</taxon>
        <taxon>Rhabditophora</taxon>
        <taxon>Macrostomorpha</taxon>
        <taxon>Macrostomida</taxon>
        <taxon>Macrostomidae</taxon>
        <taxon>Macrostomum</taxon>
    </lineage>
</organism>
<reference evidence="6 7" key="1">
    <citation type="submission" date="2017-06" db="EMBL/GenBank/DDBJ databases">
        <title>A platform for efficient transgenesis in Macrostomum lignano, a flatworm model organism for stem cell research.</title>
        <authorList>
            <person name="Berezikov E."/>
        </authorList>
    </citation>
    <scope>NUCLEOTIDE SEQUENCE [LARGE SCALE GENOMIC DNA]</scope>
    <source>
        <strain evidence="6">DV1</strain>
        <tissue evidence="6">Whole organism</tissue>
    </source>
</reference>
<comment type="subcellular location">
    <subcellularLocation>
        <location evidence="1">Nucleus</location>
        <location evidence="1">Nucleolus</location>
    </subcellularLocation>
</comment>
<name>A0A267FBJ2_9PLAT</name>
<keyword evidence="7" id="KW-1185">Reference proteome</keyword>
<dbReference type="STRING" id="282301.A0A267FBJ2"/>
<dbReference type="AlphaFoldDB" id="A0A267FBJ2"/>
<evidence type="ECO:0000313" key="7">
    <source>
        <dbReference type="Proteomes" id="UP000215902"/>
    </source>
</evidence>
<dbReference type="PANTHER" id="PTHR12416">
    <property type="entry name" value="RRNA-PROCESSING PROTEIN UTP23 HOMOLOG"/>
    <property type="match status" value="1"/>
</dbReference>
<gene>
    <name evidence="6" type="ORF">BOX15_Mlig029771g2</name>
</gene>
<evidence type="ECO:0000256" key="3">
    <source>
        <dbReference type="ARBA" id="ARBA00022552"/>
    </source>
</evidence>
<keyword evidence="4" id="KW-0539">Nucleus</keyword>
<dbReference type="Proteomes" id="UP000215902">
    <property type="component" value="Unassembled WGS sequence"/>
</dbReference>
<dbReference type="InterPro" id="IPR006984">
    <property type="entry name" value="Fcf1/UTP23"/>
</dbReference>